<keyword evidence="10" id="KW-0902">Two-component regulatory system</keyword>
<dbReference type="Pfam" id="PF02518">
    <property type="entry name" value="HATPase_c"/>
    <property type="match status" value="1"/>
</dbReference>
<evidence type="ECO:0000259" key="13">
    <source>
        <dbReference type="Pfam" id="PF02518"/>
    </source>
</evidence>
<evidence type="ECO:0000256" key="2">
    <source>
        <dbReference type="ARBA" id="ARBA00022475"/>
    </source>
</evidence>
<keyword evidence="2" id="KW-1003">Cell membrane</keyword>
<evidence type="ECO:0000256" key="3">
    <source>
        <dbReference type="ARBA" id="ARBA00022553"/>
    </source>
</evidence>
<dbReference type="Gene3D" id="3.30.450.20">
    <property type="entry name" value="PAS domain"/>
    <property type="match status" value="1"/>
</dbReference>
<dbReference type="Proteomes" id="UP000518605">
    <property type="component" value="Unassembled WGS sequence"/>
</dbReference>
<sequence length="602" mass="68624">MMNNKIRFLIRFLTGTTIIRTIMFSYMVLNILLLLLLGLLSVRDSTTSLTKEVTQSSYKVMEQAARGLSFSLEEATRPLVLLAGHYSVGSLMNPGREMDIGGRIQHERNIAEVAFGVSSLQSIVSDVLILGKNGYVNNLDGRISLRWDYPFTEQTWFRQAISGTSNKGFITLGLHKQDYYLEKDISKYNKPTLSITLPVKDYTFKTIGAVIANLDLAKINEMFEFSSYQNNESIFMIDNQQTIIAHKEGTAIGTRLHFKGIEHIYEGNSGSFITALDGRETLVIFHPTSVQGWRMISTIPMSVIKGQADSLKSNLIGFIYLCLFLNILISILITARISRPFGRLLSTLDKIGEDSIYIIKNKYKYRELNLISDKFRELVIRIESLVKQSYQSDISLKEVELKTLQSQINPHFLFNTLQLLQTEIVCGSTEDSNHLVLSLSSLLRYSMKQSEEMVELEQEIQNVKDYLYIVNKKYDDRIDIEFLIQDEAILKNRTIKLILQPLAENVIFHGFGENPQSAKIKIRVMRVKKGMMIVIQDNGKGISRSRSRQLARQLNQQDFKAESIGLSNVNQRIRLKFGPDYGLKIRSRQGVFTSVYIVLPIT</sequence>
<name>A0A7W5GCZ7_9BACL</name>
<keyword evidence="4 15" id="KW-0808">Transferase</keyword>
<dbReference type="PANTHER" id="PTHR34220:SF11">
    <property type="entry name" value="SENSOR PROTEIN KINASE HPTS"/>
    <property type="match status" value="1"/>
</dbReference>
<dbReference type="SUPFAM" id="SSF55874">
    <property type="entry name" value="ATPase domain of HSP90 chaperone/DNA topoisomerase II/histidine kinase"/>
    <property type="match status" value="1"/>
</dbReference>
<evidence type="ECO:0000256" key="8">
    <source>
        <dbReference type="ARBA" id="ARBA00022840"/>
    </source>
</evidence>
<feature type="transmembrane region" description="Helical" evidence="12">
    <location>
        <begin position="315"/>
        <end position="335"/>
    </location>
</feature>
<comment type="subcellular location">
    <subcellularLocation>
        <location evidence="1">Cell membrane</location>
        <topology evidence="1">Multi-pass membrane protein</topology>
    </subcellularLocation>
</comment>
<feature type="domain" description="Signal transduction histidine kinase internal region" evidence="14">
    <location>
        <begin position="400"/>
        <end position="478"/>
    </location>
</feature>
<dbReference type="AlphaFoldDB" id="A0A7W5GCZ7"/>
<keyword evidence="6" id="KW-0547">Nucleotide-binding</keyword>
<dbReference type="Gene3D" id="3.30.565.10">
    <property type="entry name" value="Histidine kinase-like ATPase, C-terminal domain"/>
    <property type="match status" value="1"/>
</dbReference>
<evidence type="ECO:0000256" key="12">
    <source>
        <dbReference type="SAM" id="Phobius"/>
    </source>
</evidence>
<evidence type="ECO:0000256" key="5">
    <source>
        <dbReference type="ARBA" id="ARBA00022692"/>
    </source>
</evidence>
<keyword evidence="16" id="KW-1185">Reference proteome</keyword>
<evidence type="ECO:0000256" key="11">
    <source>
        <dbReference type="ARBA" id="ARBA00023136"/>
    </source>
</evidence>
<dbReference type="EMBL" id="JACHXW010000030">
    <property type="protein sequence ID" value="MBB3155919.1"/>
    <property type="molecule type" value="Genomic_DNA"/>
</dbReference>
<keyword evidence="8" id="KW-0067">ATP-binding</keyword>
<evidence type="ECO:0000256" key="7">
    <source>
        <dbReference type="ARBA" id="ARBA00022777"/>
    </source>
</evidence>
<evidence type="ECO:0000256" key="9">
    <source>
        <dbReference type="ARBA" id="ARBA00022989"/>
    </source>
</evidence>
<keyword evidence="5 12" id="KW-0812">Transmembrane</keyword>
<evidence type="ECO:0000256" key="4">
    <source>
        <dbReference type="ARBA" id="ARBA00022679"/>
    </source>
</evidence>
<dbReference type="EC" id="2.7.13.3" evidence="15"/>
<evidence type="ECO:0000256" key="6">
    <source>
        <dbReference type="ARBA" id="ARBA00022741"/>
    </source>
</evidence>
<feature type="domain" description="Histidine kinase/HSP90-like ATPase" evidence="13">
    <location>
        <begin position="493"/>
        <end position="601"/>
    </location>
</feature>
<gene>
    <name evidence="15" type="ORF">FHS16_006035</name>
</gene>
<accession>A0A7W5GCZ7</accession>
<dbReference type="InterPro" id="IPR003594">
    <property type="entry name" value="HATPase_dom"/>
</dbReference>
<dbReference type="GO" id="GO:0005886">
    <property type="term" value="C:plasma membrane"/>
    <property type="evidence" value="ECO:0007669"/>
    <property type="project" value="UniProtKB-SubCell"/>
</dbReference>
<proteinExistence type="predicted"/>
<comment type="caution">
    <text evidence="15">The sequence shown here is derived from an EMBL/GenBank/DDBJ whole genome shotgun (WGS) entry which is preliminary data.</text>
</comment>
<evidence type="ECO:0000256" key="1">
    <source>
        <dbReference type="ARBA" id="ARBA00004651"/>
    </source>
</evidence>
<keyword evidence="7 15" id="KW-0418">Kinase</keyword>
<dbReference type="InterPro" id="IPR036890">
    <property type="entry name" value="HATPase_C_sf"/>
</dbReference>
<evidence type="ECO:0000256" key="10">
    <source>
        <dbReference type="ARBA" id="ARBA00023012"/>
    </source>
</evidence>
<evidence type="ECO:0000313" key="15">
    <source>
        <dbReference type="EMBL" id="MBB3155919.1"/>
    </source>
</evidence>
<dbReference type="RefSeq" id="WP_183570980.1">
    <property type="nucleotide sequence ID" value="NZ_CBCSLB010000031.1"/>
</dbReference>
<dbReference type="PANTHER" id="PTHR34220">
    <property type="entry name" value="SENSOR HISTIDINE KINASE YPDA"/>
    <property type="match status" value="1"/>
</dbReference>
<organism evidence="15 16">
    <name type="scientific">Paenibacillus endophyticus</name>
    <dbReference type="NCBI Taxonomy" id="1294268"/>
    <lineage>
        <taxon>Bacteria</taxon>
        <taxon>Bacillati</taxon>
        <taxon>Bacillota</taxon>
        <taxon>Bacilli</taxon>
        <taxon>Bacillales</taxon>
        <taxon>Paenibacillaceae</taxon>
        <taxon>Paenibacillus</taxon>
    </lineage>
</organism>
<protein>
    <submittedName>
        <fullName evidence="15">Two-component system sensor histidine kinase YesM</fullName>
        <ecNumber evidence="15">2.7.13.3</ecNumber>
    </submittedName>
</protein>
<dbReference type="Pfam" id="PF06580">
    <property type="entry name" value="His_kinase"/>
    <property type="match status" value="1"/>
</dbReference>
<dbReference type="InterPro" id="IPR010559">
    <property type="entry name" value="Sig_transdc_His_kin_internal"/>
</dbReference>
<keyword evidence="9 12" id="KW-1133">Transmembrane helix</keyword>
<dbReference type="GO" id="GO:0005524">
    <property type="term" value="F:ATP binding"/>
    <property type="evidence" value="ECO:0007669"/>
    <property type="project" value="UniProtKB-KW"/>
</dbReference>
<keyword evidence="3" id="KW-0597">Phosphoprotein</keyword>
<dbReference type="GO" id="GO:0000155">
    <property type="term" value="F:phosphorelay sensor kinase activity"/>
    <property type="evidence" value="ECO:0007669"/>
    <property type="project" value="InterPro"/>
</dbReference>
<keyword evidence="11 12" id="KW-0472">Membrane</keyword>
<evidence type="ECO:0000259" key="14">
    <source>
        <dbReference type="Pfam" id="PF06580"/>
    </source>
</evidence>
<reference evidence="15 16" key="1">
    <citation type="submission" date="2020-08" db="EMBL/GenBank/DDBJ databases">
        <title>Genomic Encyclopedia of Type Strains, Phase III (KMG-III): the genomes of soil and plant-associated and newly described type strains.</title>
        <authorList>
            <person name="Whitman W."/>
        </authorList>
    </citation>
    <scope>NUCLEOTIDE SEQUENCE [LARGE SCALE GENOMIC DNA]</scope>
    <source>
        <strain evidence="15 16">CECT 8234</strain>
    </source>
</reference>
<evidence type="ECO:0000313" key="16">
    <source>
        <dbReference type="Proteomes" id="UP000518605"/>
    </source>
</evidence>
<dbReference type="InterPro" id="IPR050640">
    <property type="entry name" value="Bact_2-comp_sensor_kinase"/>
</dbReference>